<dbReference type="NCBIfam" id="NF033537">
    <property type="entry name" value="lasso_biosyn_B2"/>
    <property type="match status" value="1"/>
</dbReference>
<evidence type="ECO:0000259" key="1">
    <source>
        <dbReference type="Pfam" id="PF13471"/>
    </source>
</evidence>
<reference evidence="3 5" key="2">
    <citation type="submission" date="2016-11" db="EMBL/GenBank/DDBJ databases">
        <title>Genome sequencing of Amycolatopsis regifaucium.</title>
        <authorList>
            <person name="Mayilraj S."/>
            <person name="Kaur N."/>
        </authorList>
    </citation>
    <scope>NUCLEOTIDE SEQUENCE [LARGE SCALE GENOMIC DNA]</scope>
    <source>
        <strain evidence="3 5">GY080</strain>
    </source>
</reference>
<dbReference type="Proteomes" id="UP000186883">
    <property type="component" value="Unassembled WGS sequence"/>
</dbReference>
<dbReference type="AlphaFoldDB" id="A0A154M615"/>
<dbReference type="Pfam" id="PF05402">
    <property type="entry name" value="PqqD"/>
    <property type="match status" value="1"/>
</dbReference>
<dbReference type="EMBL" id="LOBU02000007">
    <property type="protein sequence ID" value="OKA09565.1"/>
    <property type="molecule type" value="Genomic_DNA"/>
</dbReference>
<dbReference type="Pfam" id="PF13471">
    <property type="entry name" value="Transglut_core3"/>
    <property type="match status" value="1"/>
</dbReference>
<organism evidence="2 4">
    <name type="scientific">Amycolatopsis regifaucium</name>
    <dbReference type="NCBI Taxonomy" id="546365"/>
    <lineage>
        <taxon>Bacteria</taxon>
        <taxon>Bacillati</taxon>
        <taxon>Actinomycetota</taxon>
        <taxon>Actinomycetes</taxon>
        <taxon>Pseudonocardiales</taxon>
        <taxon>Pseudonocardiaceae</taxon>
        <taxon>Amycolatopsis</taxon>
    </lineage>
</organism>
<name>A0A154M615_9PSEU</name>
<evidence type="ECO:0000313" key="3">
    <source>
        <dbReference type="EMBL" id="OKA09565.1"/>
    </source>
</evidence>
<gene>
    <name evidence="3" type="ORF">ATP06_0208940</name>
    <name evidence="2" type="ORF">AVL48_13610</name>
</gene>
<feature type="domain" description="Microcin J25-processing protein McjB C-terminal" evidence="1">
    <location>
        <begin position="122"/>
        <end position="216"/>
    </location>
</feature>
<dbReference type="InterPro" id="IPR008792">
    <property type="entry name" value="PQQD"/>
</dbReference>
<sequence length="230" mass="25286">MTGISKVIHLDGTEHEGGVLLNLRTGRWYALNSTAALMCRELRAGDLETAVRAVGDRYPAVDEDRVRRDAEEMIKRLADRDLVVFEAARNTGTGEPRTPIVARSDDGRYRLRAVVALALALVALSLPFRWTLSITSALRSRDTAMAATEEAAAMVCMVEKAAGLFPGRVACLEQSLAAVFTAALSRRRLTWVMGVAEDPYRFHAWVESGGVPVLPAEEPDFSGYRRVLIR</sequence>
<comment type="caution">
    <text evidence="2">The sequence shown here is derived from an EMBL/GenBank/DDBJ whole genome shotgun (WGS) entry which is preliminary data.</text>
</comment>
<dbReference type="InterPro" id="IPR032708">
    <property type="entry name" value="McjB_C"/>
</dbReference>
<protein>
    <recommendedName>
        <fullName evidence="1">Microcin J25-processing protein McjB C-terminal domain-containing protein</fullName>
    </recommendedName>
</protein>
<keyword evidence="5" id="KW-1185">Reference proteome</keyword>
<evidence type="ECO:0000313" key="4">
    <source>
        <dbReference type="Proteomes" id="UP000076321"/>
    </source>
</evidence>
<evidence type="ECO:0000313" key="2">
    <source>
        <dbReference type="EMBL" id="KZB80065.1"/>
    </source>
</evidence>
<dbReference type="Proteomes" id="UP000076321">
    <property type="component" value="Unassembled WGS sequence"/>
</dbReference>
<dbReference type="EMBL" id="LQCI01000050">
    <property type="protein sequence ID" value="KZB80065.1"/>
    <property type="molecule type" value="Genomic_DNA"/>
</dbReference>
<evidence type="ECO:0000313" key="5">
    <source>
        <dbReference type="Proteomes" id="UP000186883"/>
    </source>
</evidence>
<dbReference type="InterPro" id="IPR053521">
    <property type="entry name" value="McjB-like"/>
</dbReference>
<dbReference type="RefSeq" id="WP_061981494.1">
    <property type="nucleotide sequence ID" value="NZ_FOPQ01000005.1"/>
</dbReference>
<reference evidence="2 4" key="1">
    <citation type="submission" date="2015-12" db="EMBL/GenBank/DDBJ databases">
        <title>Amycolatopsis regifaucium genome sequencing and assembly.</title>
        <authorList>
            <person name="Mayilraj S."/>
        </authorList>
    </citation>
    <scope>NUCLEOTIDE SEQUENCE [LARGE SCALE GENOMIC DNA]</scope>
    <source>
        <strain evidence="2 4">GY080</strain>
    </source>
</reference>
<proteinExistence type="predicted"/>
<accession>A0A154M615</accession>
<dbReference type="OrthoDB" id="583768at2"/>